<keyword evidence="5 13" id="KW-0812">Transmembrane</keyword>
<dbReference type="SUPFAM" id="SSF81324">
    <property type="entry name" value="Voltage-gated potassium channels"/>
    <property type="match status" value="1"/>
</dbReference>
<keyword evidence="17" id="KW-1185">Reference proteome</keyword>
<dbReference type="InterPro" id="IPR050599">
    <property type="entry name" value="VDCC_alpha-1_subunit"/>
</dbReference>
<dbReference type="PANTHER" id="PTHR45628:SF7">
    <property type="entry name" value="VOLTAGE-DEPENDENT CALCIUM CHANNEL TYPE A SUBUNIT ALPHA-1"/>
    <property type="match status" value="1"/>
</dbReference>
<evidence type="ECO:0000259" key="14">
    <source>
        <dbReference type="Pfam" id="PF00520"/>
    </source>
</evidence>
<evidence type="ECO:0000256" key="3">
    <source>
        <dbReference type="ARBA" id="ARBA00022568"/>
    </source>
</evidence>
<evidence type="ECO:0000313" key="16">
    <source>
        <dbReference type="EMBL" id="CAE8678798.1"/>
    </source>
</evidence>
<keyword evidence="2" id="KW-0813">Transport</keyword>
<keyword evidence="11" id="KW-0325">Glycoprotein</keyword>
<keyword evidence="8 13" id="KW-1133">Transmembrane helix</keyword>
<dbReference type="InterPro" id="IPR005821">
    <property type="entry name" value="Ion_trans_dom"/>
</dbReference>
<evidence type="ECO:0000256" key="11">
    <source>
        <dbReference type="ARBA" id="ARBA00023180"/>
    </source>
</evidence>
<evidence type="ECO:0000256" key="8">
    <source>
        <dbReference type="ARBA" id="ARBA00022989"/>
    </source>
</evidence>
<accession>A0A813H947</accession>
<evidence type="ECO:0000313" key="17">
    <source>
        <dbReference type="Proteomes" id="UP000654075"/>
    </source>
</evidence>
<keyword evidence="7" id="KW-0851">Voltage-gated channel</keyword>
<dbReference type="Gene3D" id="1.20.120.350">
    <property type="entry name" value="Voltage-gated potassium channels. Chain C"/>
    <property type="match status" value="1"/>
</dbReference>
<evidence type="ECO:0000256" key="12">
    <source>
        <dbReference type="ARBA" id="ARBA00023303"/>
    </source>
</evidence>
<dbReference type="GO" id="GO:0008331">
    <property type="term" value="F:high voltage-gated calcium channel activity"/>
    <property type="evidence" value="ECO:0007669"/>
    <property type="project" value="TreeGrafter"/>
</dbReference>
<dbReference type="AlphaFoldDB" id="A0A813H947"/>
<dbReference type="Proteomes" id="UP000626109">
    <property type="component" value="Unassembled WGS sequence"/>
</dbReference>
<evidence type="ECO:0000256" key="7">
    <source>
        <dbReference type="ARBA" id="ARBA00022882"/>
    </source>
</evidence>
<evidence type="ECO:0000313" key="15">
    <source>
        <dbReference type="EMBL" id="CAE8634157.1"/>
    </source>
</evidence>
<dbReference type="GO" id="GO:0005891">
    <property type="term" value="C:voltage-gated calcium channel complex"/>
    <property type="evidence" value="ECO:0007669"/>
    <property type="project" value="TreeGrafter"/>
</dbReference>
<feature type="domain" description="Ion transport" evidence="14">
    <location>
        <begin position="28"/>
        <end position="188"/>
    </location>
</feature>
<dbReference type="OrthoDB" id="434740at2759"/>
<dbReference type="EMBL" id="CAJNNV010030924">
    <property type="protein sequence ID" value="CAE8634157.1"/>
    <property type="molecule type" value="Genomic_DNA"/>
</dbReference>
<dbReference type="GO" id="GO:0098703">
    <property type="term" value="P:calcium ion import across plasma membrane"/>
    <property type="evidence" value="ECO:0007669"/>
    <property type="project" value="TreeGrafter"/>
</dbReference>
<evidence type="ECO:0000256" key="13">
    <source>
        <dbReference type="SAM" id="Phobius"/>
    </source>
</evidence>
<evidence type="ECO:0000256" key="4">
    <source>
        <dbReference type="ARBA" id="ARBA00022673"/>
    </source>
</evidence>
<evidence type="ECO:0000256" key="5">
    <source>
        <dbReference type="ARBA" id="ARBA00022692"/>
    </source>
</evidence>
<keyword evidence="10 13" id="KW-0472">Membrane</keyword>
<keyword evidence="3" id="KW-0109">Calcium transport</keyword>
<dbReference type="Proteomes" id="UP000654075">
    <property type="component" value="Unassembled WGS sequence"/>
</dbReference>
<feature type="transmembrane region" description="Helical" evidence="13">
    <location>
        <begin position="29"/>
        <end position="54"/>
    </location>
</feature>
<evidence type="ECO:0000256" key="2">
    <source>
        <dbReference type="ARBA" id="ARBA00022448"/>
    </source>
</evidence>
<keyword evidence="6" id="KW-0106">Calcium</keyword>
<keyword evidence="4" id="KW-0107">Calcium channel</keyword>
<dbReference type="EMBL" id="CAJNNW010025711">
    <property type="protein sequence ID" value="CAE8678798.1"/>
    <property type="molecule type" value="Genomic_DNA"/>
</dbReference>
<proteinExistence type="predicted"/>
<organism evidence="15 17">
    <name type="scientific">Polarella glacialis</name>
    <name type="common">Dinoflagellate</name>
    <dbReference type="NCBI Taxonomy" id="89957"/>
    <lineage>
        <taxon>Eukaryota</taxon>
        <taxon>Sar</taxon>
        <taxon>Alveolata</taxon>
        <taxon>Dinophyceae</taxon>
        <taxon>Suessiales</taxon>
        <taxon>Suessiaceae</taxon>
        <taxon>Polarella</taxon>
    </lineage>
</organism>
<keyword evidence="9" id="KW-0406">Ion transport</keyword>
<name>A0A813H947_POLGL</name>
<dbReference type="InterPro" id="IPR027359">
    <property type="entry name" value="Volt_channel_dom_sf"/>
</dbReference>
<evidence type="ECO:0000256" key="9">
    <source>
        <dbReference type="ARBA" id="ARBA00023065"/>
    </source>
</evidence>
<gene>
    <name evidence="15" type="ORF">PGLA1383_LOCUS49829</name>
    <name evidence="16" type="ORF">PGLA2088_LOCUS21009</name>
</gene>
<sequence>MAATEPPDAYEALYQPTFINVEGQRWINFGYALIGGSTLIMIFQALGVGPSVIWKWADDLTTVCFTIELLVRIFEKGFLFFTEDERNWNFFDSLVVAISLFSMIMAIIATADAADGKPGNSSAMDKMKGLRTLRLLRLLRLFRVLKGVEEVNNFVEVLLNSVRMVFLGLIVAAAAAAILATIAVSVGAGAKSWLSHHKLPSMPKID</sequence>
<keyword evidence="12" id="KW-0407">Ion channel</keyword>
<dbReference type="PANTHER" id="PTHR45628">
    <property type="entry name" value="VOLTAGE-DEPENDENT CALCIUM CHANNEL TYPE A SUBUNIT ALPHA-1"/>
    <property type="match status" value="1"/>
</dbReference>
<comment type="subcellular location">
    <subcellularLocation>
        <location evidence="1">Membrane</location>
        <topology evidence="1">Multi-pass membrane protein</topology>
    </subcellularLocation>
</comment>
<protein>
    <recommendedName>
        <fullName evidence="14">Ion transport domain-containing protein</fullName>
    </recommendedName>
</protein>
<comment type="caution">
    <text evidence="15">The sequence shown here is derived from an EMBL/GenBank/DDBJ whole genome shotgun (WGS) entry which is preliminary data.</text>
</comment>
<feature type="transmembrane region" description="Helical" evidence="13">
    <location>
        <begin position="164"/>
        <end position="188"/>
    </location>
</feature>
<evidence type="ECO:0000256" key="1">
    <source>
        <dbReference type="ARBA" id="ARBA00004141"/>
    </source>
</evidence>
<dbReference type="Pfam" id="PF00520">
    <property type="entry name" value="Ion_trans"/>
    <property type="match status" value="1"/>
</dbReference>
<feature type="transmembrane region" description="Helical" evidence="13">
    <location>
        <begin position="93"/>
        <end position="111"/>
    </location>
</feature>
<evidence type="ECO:0000256" key="6">
    <source>
        <dbReference type="ARBA" id="ARBA00022837"/>
    </source>
</evidence>
<evidence type="ECO:0000256" key="10">
    <source>
        <dbReference type="ARBA" id="ARBA00023136"/>
    </source>
</evidence>
<reference evidence="15" key="1">
    <citation type="submission" date="2021-02" db="EMBL/GenBank/DDBJ databases">
        <authorList>
            <person name="Dougan E. K."/>
            <person name="Rhodes N."/>
            <person name="Thang M."/>
            <person name="Chan C."/>
        </authorList>
    </citation>
    <scope>NUCLEOTIDE SEQUENCE</scope>
</reference>